<feature type="region of interest" description="Disordered" evidence="1">
    <location>
        <begin position="280"/>
        <end position="309"/>
    </location>
</feature>
<dbReference type="InterPro" id="IPR001932">
    <property type="entry name" value="PPM-type_phosphatase-like_dom"/>
</dbReference>
<evidence type="ECO:0000313" key="4">
    <source>
        <dbReference type="Proteomes" id="UP000280444"/>
    </source>
</evidence>
<sequence>MADNELSQAHSTTPHVRVTHGARSDVGCRRKLNEDSYIARFPLYLVADGMGGHSGGNIASAEVIAQMGAHIGSEDFVTQEELNHALMETTRALSELGMNEGSPGSTMSGLVFSTHSGIPCIRIFNIGDSRTYALAENEFSQVTVDHSEFQELKDSGALSEKDARDYLHRNVLTKALGAGFSPSIPIDHFVAPIADGDRYIICSDGVSGEVTDALIEMAARNIADPQDLADELINMALRAGGNDNATVIVVDAHDVHPLWQARGAGDTIRRDDARHQIDEKQADGQDIQESHNAPEVDDADDGDDTLPGERVIHLRALAEYASQFQGSNTPEEEEL</sequence>
<gene>
    <name evidence="3" type="ORF">EII11_05630</name>
</gene>
<evidence type="ECO:0000259" key="2">
    <source>
        <dbReference type="PROSITE" id="PS51746"/>
    </source>
</evidence>
<comment type="caution">
    <text evidence="3">The sequence shown here is derived from an EMBL/GenBank/DDBJ whole genome shotgun (WGS) entry which is preliminary data.</text>
</comment>
<dbReference type="SUPFAM" id="SSF81606">
    <property type="entry name" value="PP2C-like"/>
    <property type="match status" value="1"/>
</dbReference>
<dbReference type="AlphaFoldDB" id="A0A3P1SEB9"/>
<organism evidence="3 4">
    <name type="scientific">Schaalia canis</name>
    <dbReference type="NCBI Taxonomy" id="100469"/>
    <lineage>
        <taxon>Bacteria</taxon>
        <taxon>Bacillati</taxon>
        <taxon>Actinomycetota</taxon>
        <taxon>Actinomycetes</taxon>
        <taxon>Actinomycetales</taxon>
        <taxon>Actinomycetaceae</taxon>
        <taxon>Schaalia</taxon>
    </lineage>
</organism>
<feature type="compositionally biased region" description="Polar residues" evidence="1">
    <location>
        <begin position="1"/>
        <end position="14"/>
    </location>
</feature>
<dbReference type="Gene3D" id="3.60.40.10">
    <property type="entry name" value="PPM-type phosphatase domain"/>
    <property type="match status" value="1"/>
</dbReference>
<dbReference type="InterPro" id="IPR036457">
    <property type="entry name" value="PPM-type-like_dom_sf"/>
</dbReference>
<protein>
    <submittedName>
        <fullName evidence="3">Serine/threonine-protein phosphatase</fullName>
    </submittedName>
</protein>
<evidence type="ECO:0000256" key="1">
    <source>
        <dbReference type="SAM" id="MobiDB-lite"/>
    </source>
</evidence>
<reference evidence="3 4" key="1">
    <citation type="submission" date="2018-11" db="EMBL/GenBank/DDBJ databases">
        <title>Genomes From Bacteria Associated with the Canine Oral Cavity: a Test Case for Automated Genome-Based Taxonomic Assignment.</title>
        <authorList>
            <person name="Coil D.A."/>
            <person name="Jospin G."/>
            <person name="Darling A.E."/>
            <person name="Wallis C."/>
            <person name="Davis I.J."/>
            <person name="Harris S."/>
            <person name="Eisen J.A."/>
            <person name="Holcombe L.J."/>
            <person name="O'Flynn C."/>
        </authorList>
    </citation>
    <scope>NUCLEOTIDE SEQUENCE [LARGE SCALE GENOMIC DNA]</scope>
    <source>
        <strain evidence="3 4">OH770</strain>
    </source>
</reference>
<feature type="compositionally biased region" description="Acidic residues" evidence="1">
    <location>
        <begin position="295"/>
        <end position="306"/>
    </location>
</feature>
<proteinExistence type="predicted"/>
<feature type="region of interest" description="Disordered" evidence="1">
    <location>
        <begin position="1"/>
        <end position="23"/>
    </location>
</feature>
<dbReference type="SMART" id="SM00332">
    <property type="entry name" value="PP2Cc"/>
    <property type="match status" value="1"/>
</dbReference>
<evidence type="ECO:0000313" key="3">
    <source>
        <dbReference type="EMBL" id="RRC95359.1"/>
    </source>
</evidence>
<dbReference type="SMART" id="SM00331">
    <property type="entry name" value="PP2C_SIG"/>
    <property type="match status" value="1"/>
</dbReference>
<accession>A0A3P1SEB9</accession>
<name>A0A3P1SEB9_9ACTO</name>
<dbReference type="Proteomes" id="UP000280444">
    <property type="component" value="Unassembled WGS sequence"/>
</dbReference>
<feature type="domain" description="PPM-type phosphatase" evidence="2">
    <location>
        <begin position="19"/>
        <end position="252"/>
    </location>
</feature>
<dbReference type="EMBL" id="RQZF01000004">
    <property type="protein sequence ID" value="RRC95359.1"/>
    <property type="molecule type" value="Genomic_DNA"/>
</dbReference>
<dbReference type="RefSeq" id="WP_124869894.1">
    <property type="nucleotide sequence ID" value="NZ_RQZF01000004.1"/>
</dbReference>
<feature type="compositionally biased region" description="Basic and acidic residues" evidence="1">
    <location>
        <begin position="280"/>
        <end position="294"/>
    </location>
</feature>
<dbReference type="CDD" id="cd00143">
    <property type="entry name" value="PP2Cc"/>
    <property type="match status" value="1"/>
</dbReference>
<dbReference type="PROSITE" id="PS51746">
    <property type="entry name" value="PPM_2"/>
    <property type="match status" value="1"/>
</dbReference>
<dbReference type="OrthoDB" id="9801841at2"/>
<keyword evidence="4" id="KW-1185">Reference proteome</keyword>